<keyword evidence="1" id="KW-0472">Membrane</keyword>
<evidence type="ECO:0000256" key="1">
    <source>
        <dbReference type="SAM" id="Phobius"/>
    </source>
</evidence>
<keyword evidence="1" id="KW-0812">Transmembrane</keyword>
<evidence type="ECO:0000313" key="3">
    <source>
        <dbReference type="Proteomes" id="UP000319578"/>
    </source>
</evidence>
<feature type="transmembrane region" description="Helical" evidence="1">
    <location>
        <begin position="12"/>
        <end position="32"/>
    </location>
</feature>
<name>A0ABQ0TTR7_9BACL</name>
<organism evidence="2 3">
    <name type="scientific">Brevibacillus reuszeri</name>
    <dbReference type="NCBI Taxonomy" id="54915"/>
    <lineage>
        <taxon>Bacteria</taxon>
        <taxon>Bacillati</taxon>
        <taxon>Bacillota</taxon>
        <taxon>Bacilli</taxon>
        <taxon>Bacillales</taxon>
        <taxon>Paenibacillaceae</taxon>
        <taxon>Brevibacillus</taxon>
    </lineage>
</organism>
<keyword evidence="1" id="KW-1133">Transmembrane helix</keyword>
<dbReference type="Proteomes" id="UP000319578">
    <property type="component" value="Unassembled WGS sequence"/>
</dbReference>
<accession>A0ABQ0TTR7</accession>
<gene>
    <name evidence="2" type="ORF">BRE01_48910</name>
</gene>
<sequence>MIELDYNLWPFTRLLIAMLICMTISVVIVMFITRRLPNALSRPLTYISPFAGAYVFFKYVSPLIN</sequence>
<protein>
    <submittedName>
        <fullName evidence="2">Uncharacterized protein</fullName>
    </submittedName>
</protein>
<reference evidence="2 3" key="1">
    <citation type="submission" date="2019-06" db="EMBL/GenBank/DDBJ databases">
        <title>Whole genome shotgun sequence of Brevibacillus reuszeri NBRC 15719.</title>
        <authorList>
            <person name="Hosoyama A."/>
            <person name="Uohara A."/>
            <person name="Ohji S."/>
            <person name="Ichikawa N."/>
        </authorList>
    </citation>
    <scope>NUCLEOTIDE SEQUENCE [LARGE SCALE GENOMIC DNA]</scope>
    <source>
        <strain evidence="2 3">NBRC 15719</strain>
    </source>
</reference>
<keyword evidence="3" id="KW-1185">Reference proteome</keyword>
<dbReference type="EMBL" id="BJON01000020">
    <property type="protein sequence ID" value="GED71189.1"/>
    <property type="molecule type" value="Genomic_DNA"/>
</dbReference>
<proteinExistence type="predicted"/>
<comment type="caution">
    <text evidence="2">The sequence shown here is derived from an EMBL/GenBank/DDBJ whole genome shotgun (WGS) entry which is preliminary data.</text>
</comment>
<evidence type="ECO:0000313" key="2">
    <source>
        <dbReference type="EMBL" id="GED71189.1"/>
    </source>
</evidence>